<name>A0ABS9B526_9GAMM</name>
<reference evidence="1 2" key="1">
    <citation type="journal article" date="2021" name="Front. Microbiol.">
        <title>Aerobic Denitrification and Heterotrophic Sulfur Oxidation in the Genus Halomonas Revealed by Six Novel Species Characterizations and Genome-Based Analysis.</title>
        <authorList>
            <person name="Wang L."/>
            <person name="Shao Z."/>
        </authorList>
    </citation>
    <scope>NUCLEOTIDE SEQUENCE [LARGE SCALE GENOMIC DNA]</scope>
    <source>
        <strain evidence="1 2">MCCC 1A05748</strain>
    </source>
</reference>
<evidence type="ECO:0008006" key="3">
    <source>
        <dbReference type="Google" id="ProtNLM"/>
    </source>
</evidence>
<dbReference type="Proteomes" id="UP001320154">
    <property type="component" value="Unassembled WGS sequence"/>
</dbReference>
<gene>
    <name evidence="1" type="ORF">HOP60_09955</name>
</gene>
<evidence type="ECO:0000313" key="2">
    <source>
        <dbReference type="Proteomes" id="UP001320154"/>
    </source>
</evidence>
<proteinExistence type="predicted"/>
<dbReference type="EMBL" id="JABFTQ010000005">
    <property type="protein sequence ID" value="MCE8047052.1"/>
    <property type="molecule type" value="Genomic_DNA"/>
</dbReference>
<dbReference type="RefSeq" id="WP_234250566.1">
    <property type="nucleotide sequence ID" value="NZ_JABFTQ010000005.1"/>
</dbReference>
<organism evidence="1 2">
    <name type="scientific">Billgrantia desiderata</name>
    <dbReference type="NCBI Taxonomy" id="52021"/>
    <lineage>
        <taxon>Bacteria</taxon>
        <taxon>Pseudomonadati</taxon>
        <taxon>Pseudomonadota</taxon>
        <taxon>Gammaproteobacteria</taxon>
        <taxon>Oceanospirillales</taxon>
        <taxon>Halomonadaceae</taxon>
        <taxon>Billgrantia</taxon>
    </lineage>
</organism>
<keyword evidence="2" id="KW-1185">Reference proteome</keyword>
<sequence length="141" mass="15918">MTENKHNTERRQPSPIVEQLQARVAYLEARLVKAGEEEAALAAHAERLAELVQASINGIEWYRDQYADDFGAADEEHLTQCERALEEKPETSLARRDLIKQAEALDEAKRNLPGGRSAAWHALGRMADELRRQAEEKNNGN</sequence>
<protein>
    <recommendedName>
        <fullName evidence="3">Tubulin-specific chaperone A</fullName>
    </recommendedName>
</protein>
<accession>A0ABS9B526</accession>
<evidence type="ECO:0000313" key="1">
    <source>
        <dbReference type="EMBL" id="MCE8047052.1"/>
    </source>
</evidence>
<comment type="caution">
    <text evidence="1">The sequence shown here is derived from an EMBL/GenBank/DDBJ whole genome shotgun (WGS) entry which is preliminary data.</text>
</comment>